<dbReference type="Proteomes" id="UP000716322">
    <property type="component" value="Unassembled WGS sequence"/>
</dbReference>
<evidence type="ECO:0000313" key="10">
    <source>
        <dbReference type="EMBL" id="NIA54549.1"/>
    </source>
</evidence>
<feature type="transmembrane region" description="Helical" evidence="7">
    <location>
        <begin position="279"/>
        <end position="303"/>
    </location>
</feature>
<dbReference type="EMBL" id="JAAQOM010000007">
    <property type="protein sequence ID" value="NIA54549.1"/>
    <property type="molecule type" value="Genomic_DNA"/>
</dbReference>
<name>A0ABX0PDF8_9BURK</name>
<evidence type="ECO:0000259" key="9">
    <source>
        <dbReference type="Pfam" id="PF12704"/>
    </source>
</evidence>
<dbReference type="InterPro" id="IPR025857">
    <property type="entry name" value="MacB_PCD"/>
</dbReference>
<comment type="subcellular location">
    <subcellularLocation>
        <location evidence="1">Cell membrane</location>
        <topology evidence="1">Multi-pass membrane protein</topology>
    </subcellularLocation>
</comment>
<keyword evidence="3 7" id="KW-0812">Transmembrane</keyword>
<dbReference type="Pfam" id="PF12704">
    <property type="entry name" value="MacB_PCD"/>
    <property type="match status" value="1"/>
</dbReference>
<accession>A0ABX0PDF8</accession>
<organism evidence="10 11">
    <name type="scientific">Telluria antibiotica</name>
    <dbReference type="NCBI Taxonomy" id="2717319"/>
    <lineage>
        <taxon>Bacteria</taxon>
        <taxon>Pseudomonadati</taxon>
        <taxon>Pseudomonadota</taxon>
        <taxon>Betaproteobacteria</taxon>
        <taxon>Burkholderiales</taxon>
        <taxon>Oxalobacteraceae</taxon>
        <taxon>Telluria group</taxon>
        <taxon>Telluria</taxon>
    </lineage>
</organism>
<feature type="transmembrane region" description="Helical" evidence="7">
    <location>
        <begin position="324"/>
        <end position="354"/>
    </location>
</feature>
<dbReference type="RefSeq" id="WP_166859507.1">
    <property type="nucleotide sequence ID" value="NZ_JAAQOM010000007.1"/>
</dbReference>
<evidence type="ECO:0000256" key="3">
    <source>
        <dbReference type="ARBA" id="ARBA00022692"/>
    </source>
</evidence>
<proteinExistence type="inferred from homology"/>
<dbReference type="InterPro" id="IPR003838">
    <property type="entry name" value="ABC3_permease_C"/>
</dbReference>
<keyword evidence="2" id="KW-1003">Cell membrane</keyword>
<comment type="similarity">
    <text evidence="6">Belongs to the ABC-4 integral membrane protein family.</text>
</comment>
<keyword evidence="4 7" id="KW-1133">Transmembrane helix</keyword>
<evidence type="ECO:0000256" key="1">
    <source>
        <dbReference type="ARBA" id="ARBA00004651"/>
    </source>
</evidence>
<evidence type="ECO:0000256" key="6">
    <source>
        <dbReference type="ARBA" id="ARBA00038076"/>
    </source>
</evidence>
<dbReference type="Pfam" id="PF02687">
    <property type="entry name" value="FtsX"/>
    <property type="match status" value="1"/>
</dbReference>
<protein>
    <submittedName>
        <fullName evidence="10">FtsX-like permease family protein</fullName>
    </submittedName>
</protein>
<evidence type="ECO:0000259" key="8">
    <source>
        <dbReference type="Pfam" id="PF02687"/>
    </source>
</evidence>
<keyword evidence="5 7" id="KW-0472">Membrane</keyword>
<feature type="domain" description="MacB-like periplasmic core" evidence="9">
    <location>
        <begin position="20"/>
        <end position="241"/>
    </location>
</feature>
<evidence type="ECO:0000313" key="11">
    <source>
        <dbReference type="Proteomes" id="UP000716322"/>
    </source>
</evidence>
<evidence type="ECO:0000256" key="2">
    <source>
        <dbReference type="ARBA" id="ARBA00022475"/>
    </source>
</evidence>
<dbReference type="InterPro" id="IPR050250">
    <property type="entry name" value="Macrolide_Exporter_MacB"/>
</dbReference>
<feature type="domain" description="ABC3 transporter permease C-terminal" evidence="8">
    <location>
        <begin position="282"/>
        <end position="395"/>
    </location>
</feature>
<evidence type="ECO:0000256" key="7">
    <source>
        <dbReference type="SAM" id="Phobius"/>
    </source>
</evidence>
<sequence length="402" mass="42388">MLSNALLLALREIRRNLLRSCLTVLGIVIGVAAVITMVTLGNGATRAVADQISSLGSNLLIVRPGQRLGPGRDSAGAPLFKLADADAIRTQVAGVRAVAPAVGQAVTLVAGNGNWSSTVSGSTNDYFTVANWRLADGRLFGDDELAAGKAVCVIGNTVRRQLFGTRNPVGDSLRIKGFACEIVGLLAAKGQGAMGMDQDDVVLMPLTTVQRRLTGKTDVTTILVSLRGSASSAQVMRSIATLLRERRHLAENEDDNFNVMDTRQIAETLSGTIRTMTGLLGAVAAVSLLVGGIGIMNIMLVSVTERTREIGIRLAIGALEREVLWQFLIEAVVLSGFGGLIGIALSLLACASLAQPMQVPFLFSPSINVVAFGFATAIGIVFGYFPARRAARLDPIEALRHE</sequence>
<reference evidence="10 11" key="1">
    <citation type="submission" date="2020-03" db="EMBL/GenBank/DDBJ databases">
        <title>Genome sequence of strain Massilia sp. TW-1.</title>
        <authorList>
            <person name="Chaudhary D.K."/>
        </authorList>
    </citation>
    <scope>NUCLEOTIDE SEQUENCE [LARGE SCALE GENOMIC DNA]</scope>
    <source>
        <strain evidence="10 11">TW-1</strain>
    </source>
</reference>
<feature type="transmembrane region" description="Helical" evidence="7">
    <location>
        <begin position="366"/>
        <end position="385"/>
    </location>
</feature>
<dbReference type="PANTHER" id="PTHR30572">
    <property type="entry name" value="MEMBRANE COMPONENT OF TRANSPORTER-RELATED"/>
    <property type="match status" value="1"/>
</dbReference>
<keyword evidence="11" id="KW-1185">Reference proteome</keyword>
<feature type="transmembrane region" description="Helical" evidence="7">
    <location>
        <begin position="21"/>
        <end position="41"/>
    </location>
</feature>
<gene>
    <name evidence="10" type="ORF">HAV22_12975</name>
</gene>
<dbReference type="PANTHER" id="PTHR30572:SF4">
    <property type="entry name" value="ABC TRANSPORTER PERMEASE YTRF"/>
    <property type="match status" value="1"/>
</dbReference>
<evidence type="ECO:0000256" key="5">
    <source>
        <dbReference type="ARBA" id="ARBA00023136"/>
    </source>
</evidence>
<evidence type="ECO:0000256" key="4">
    <source>
        <dbReference type="ARBA" id="ARBA00022989"/>
    </source>
</evidence>
<comment type="caution">
    <text evidence="10">The sequence shown here is derived from an EMBL/GenBank/DDBJ whole genome shotgun (WGS) entry which is preliminary data.</text>
</comment>